<evidence type="ECO:0000313" key="5">
    <source>
        <dbReference type="Proteomes" id="UP000295680"/>
    </source>
</evidence>
<dbReference type="SUPFAM" id="SSF50494">
    <property type="entry name" value="Trypsin-like serine proteases"/>
    <property type="match status" value="1"/>
</dbReference>
<dbReference type="PANTHER" id="PTHR24276">
    <property type="entry name" value="POLYSERASE-RELATED"/>
    <property type="match status" value="1"/>
</dbReference>
<gene>
    <name evidence="4" type="ORF">EV192_121119</name>
</gene>
<dbReference type="RefSeq" id="WP_132126236.1">
    <property type="nucleotide sequence ID" value="NZ_SLWS01000021.1"/>
</dbReference>
<dbReference type="AlphaFoldDB" id="A0A4R2IRA7"/>
<dbReference type="GO" id="GO:0006508">
    <property type="term" value="P:proteolysis"/>
    <property type="evidence" value="ECO:0007669"/>
    <property type="project" value="InterPro"/>
</dbReference>
<dbReference type="InterPro" id="IPR050430">
    <property type="entry name" value="Peptidase_S1"/>
</dbReference>
<dbReference type="SMART" id="SM00020">
    <property type="entry name" value="Tryp_SPc"/>
    <property type="match status" value="1"/>
</dbReference>
<comment type="similarity">
    <text evidence="1">Belongs to the peptidase S1 family.</text>
</comment>
<name>A0A4R2IRA7_9PSEU</name>
<dbReference type="InterPro" id="IPR009003">
    <property type="entry name" value="Peptidase_S1_PA"/>
</dbReference>
<protein>
    <submittedName>
        <fullName evidence="4">Trypsin</fullName>
    </submittedName>
</protein>
<organism evidence="4 5">
    <name type="scientific">Actinocrispum wychmicini</name>
    <dbReference type="NCBI Taxonomy" id="1213861"/>
    <lineage>
        <taxon>Bacteria</taxon>
        <taxon>Bacillati</taxon>
        <taxon>Actinomycetota</taxon>
        <taxon>Actinomycetes</taxon>
        <taxon>Pseudonocardiales</taxon>
        <taxon>Pseudonocardiaceae</taxon>
        <taxon>Actinocrispum</taxon>
    </lineage>
</organism>
<keyword evidence="2" id="KW-1015">Disulfide bond</keyword>
<dbReference type="PRINTS" id="PR00722">
    <property type="entry name" value="CHYMOTRYPSIN"/>
</dbReference>
<dbReference type="InterPro" id="IPR043504">
    <property type="entry name" value="Peptidase_S1_PA_chymotrypsin"/>
</dbReference>
<proteinExistence type="inferred from homology"/>
<dbReference type="EMBL" id="SLWS01000021">
    <property type="protein sequence ID" value="TCO45355.1"/>
    <property type="molecule type" value="Genomic_DNA"/>
</dbReference>
<dbReference type="PANTHER" id="PTHR24276:SF98">
    <property type="entry name" value="FI18310P1-RELATED"/>
    <property type="match status" value="1"/>
</dbReference>
<evidence type="ECO:0000256" key="1">
    <source>
        <dbReference type="ARBA" id="ARBA00007664"/>
    </source>
</evidence>
<keyword evidence="5" id="KW-1185">Reference proteome</keyword>
<dbReference type="InterPro" id="IPR001314">
    <property type="entry name" value="Peptidase_S1A"/>
</dbReference>
<sequence length="235" mass="23791">MRTRRLAGALAAVGTCMAAMLVGTPGYAIIGGGTAQGDYPWAAVVLYSDGAQSCSGSLIAPQWVVTAKHCISANVAARIRVGSKDYTTGGTLVGISRRVGSPTGDVGLLKLATAVSYAPVRIADTSPATGTAIKLMGWGVVSENGDSPRLLKELNTKVINDSGCVSDDILGSKELCVKVTTRSTACYGDSGGPALVGSTLVGADSRGGDACGDSGGEIYGDLTTQRTWIRDTAGV</sequence>
<reference evidence="4 5" key="1">
    <citation type="submission" date="2019-03" db="EMBL/GenBank/DDBJ databases">
        <title>Genomic Encyclopedia of Type Strains, Phase IV (KMG-IV): sequencing the most valuable type-strain genomes for metagenomic binning, comparative biology and taxonomic classification.</title>
        <authorList>
            <person name="Goeker M."/>
        </authorList>
    </citation>
    <scope>NUCLEOTIDE SEQUENCE [LARGE SCALE GENOMIC DNA]</scope>
    <source>
        <strain evidence="4 5">DSM 45934</strain>
    </source>
</reference>
<dbReference type="Gene3D" id="2.40.10.10">
    <property type="entry name" value="Trypsin-like serine proteases"/>
    <property type="match status" value="1"/>
</dbReference>
<evidence type="ECO:0000313" key="4">
    <source>
        <dbReference type="EMBL" id="TCO45355.1"/>
    </source>
</evidence>
<evidence type="ECO:0000256" key="2">
    <source>
        <dbReference type="ARBA" id="ARBA00023157"/>
    </source>
</evidence>
<feature type="domain" description="Peptidase S1" evidence="3">
    <location>
        <begin position="29"/>
        <end position="234"/>
    </location>
</feature>
<evidence type="ECO:0000259" key="3">
    <source>
        <dbReference type="PROSITE" id="PS50240"/>
    </source>
</evidence>
<dbReference type="Pfam" id="PF00089">
    <property type="entry name" value="Trypsin"/>
    <property type="match status" value="1"/>
</dbReference>
<accession>A0A4R2IRA7</accession>
<dbReference type="Proteomes" id="UP000295680">
    <property type="component" value="Unassembled WGS sequence"/>
</dbReference>
<dbReference type="InterPro" id="IPR001254">
    <property type="entry name" value="Trypsin_dom"/>
</dbReference>
<comment type="caution">
    <text evidence="4">The sequence shown here is derived from an EMBL/GenBank/DDBJ whole genome shotgun (WGS) entry which is preliminary data.</text>
</comment>
<dbReference type="GO" id="GO:0004252">
    <property type="term" value="F:serine-type endopeptidase activity"/>
    <property type="evidence" value="ECO:0007669"/>
    <property type="project" value="InterPro"/>
</dbReference>
<dbReference type="PROSITE" id="PS50240">
    <property type="entry name" value="TRYPSIN_DOM"/>
    <property type="match status" value="1"/>
</dbReference>
<dbReference type="OrthoDB" id="3657335at2"/>